<feature type="signal peptide" evidence="1">
    <location>
        <begin position="1"/>
        <end position="23"/>
    </location>
</feature>
<dbReference type="PANTHER" id="PTHR42673">
    <property type="entry name" value="MALEYLACETOACETATE ISOMERASE"/>
    <property type="match status" value="1"/>
</dbReference>
<reference evidence="3" key="1">
    <citation type="submission" date="2022-07" db="EMBL/GenBank/DDBJ databases">
        <title>Genome Sequence of Physisporinus lineatus.</title>
        <authorList>
            <person name="Buettner E."/>
        </authorList>
    </citation>
    <scope>NUCLEOTIDE SEQUENCE</scope>
    <source>
        <strain evidence="3">VT162</strain>
    </source>
</reference>
<dbReference type="SUPFAM" id="SSF47616">
    <property type="entry name" value="GST C-terminal domain-like"/>
    <property type="match status" value="1"/>
</dbReference>
<dbReference type="GO" id="GO:0016034">
    <property type="term" value="F:maleylacetoacetate isomerase activity"/>
    <property type="evidence" value="ECO:0007669"/>
    <property type="project" value="TreeGrafter"/>
</dbReference>
<dbReference type="GO" id="GO:0006559">
    <property type="term" value="P:L-phenylalanine catabolic process"/>
    <property type="evidence" value="ECO:0007669"/>
    <property type="project" value="TreeGrafter"/>
</dbReference>
<dbReference type="InterPro" id="IPR004045">
    <property type="entry name" value="Glutathione_S-Trfase_N"/>
</dbReference>
<keyword evidence="4" id="KW-1185">Reference proteome</keyword>
<feature type="chain" id="PRO_5042098574" description="GST N-terminal domain-containing protein" evidence="1">
    <location>
        <begin position="24"/>
        <end position="278"/>
    </location>
</feature>
<proteinExistence type="predicted"/>
<evidence type="ECO:0000259" key="2">
    <source>
        <dbReference type="PROSITE" id="PS50404"/>
    </source>
</evidence>
<dbReference type="CDD" id="cd00570">
    <property type="entry name" value="GST_N_family"/>
    <property type="match status" value="1"/>
</dbReference>
<dbReference type="SUPFAM" id="SSF52833">
    <property type="entry name" value="Thioredoxin-like"/>
    <property type="match status" value="1"/>
</dbReference>
<organism evidence="3 4">
    <name type="scientific">Meripilus lineatus</name>
    <dbReference type="NCBI Taxonomy" id="2056292"/>
    <lineage>
        <taxon>Eukaryota</taxon>
        <taxon>Fungi</taxon>
        <taxon>Dikarya</taxon>
        <taxon>Basidiomycota</taxon>
        <taxon>Agaricomycotina</taxon>
        <taxon>Agaricomycetes</taxon>
        <taxon>Polyporales</taxon>
        <taxon>Meripilaceae</taxon>
        <taxon>Meripilus</taxon>
    </lineage>
</organism>
<gene>
    <name evidence="3" type="ORF">NLI96_g11067</name>
</gene>
<dbReference type="InterPro" id="IPR036249">
    <property type="entry name" value="Thioredoxin-like_sf"/>
</dbReference>
<dbReference type="InterPro" id="IPR036282">
    <property type="entry name" value="Glutathione-S-Trfase_C_sf"/>
</dbReference>
<comment type="caution">
    <text evidence="3">The sequence shown here is derived from an EMBL/GenBank/DDBJ whole genome shotgun (WGS) entry which is preliminary data.</text>
</comment>
<protein>
    <recommendedName>
        <fullName evidence="2">GST N-terminal domain-containing protein</fullName>
    </recommendedName>
</protein>
<keyword evidence="1" id="KW-0732">Signal</keyword>
<evidence type="ECO:0000313" key="3">
    <source>
        <dbReference type="EMBL" id="KAJ3476569.1"/>
    </source>
</evidence>
<dbReference type="GO" id="GO:0006749">
    <property type="term" value="P:glutathione metabolic process"/>
    <property type="evidence" value="ECO:0007669"/>
    <property type="project" value="TreeGrafter"/>
</dbReference>
<dbReference type="PANTHER" id="PTHR42673:SF4">
    <property type="entry name" value="MALEYLACETOACETATE ISOMERASE"/>
    <property type="match status" value="1"/>
</dbReference>
<accession>A0AAD5UXE6</accession>
<sequence length="278" mass="31227">MSKPVFYTFHLSVWSCVVELAISETGYAPDAIERKIVHLAKGANFDPEFLKINPQGTVPVLVVDGKTYVNSTDITKYIINNGPTKLDASAGDPEFVKKLHDSSIDPGVILLLVRNEKDLAQFSKTWNMEYAQNRLNALESFSKTAEGSTYKELYAETIPLNSWIVSVYKGEATEERKQELFCKSIDHWDKIATFIRTEIPTALPEAGFIGGSTPGEADFHLMAWLARVAFMAGGKPEKGGYSCFEEEIKEPVSPKLAEYWDAWTERESWKKLYSVSLH</sequence>
<dbReference type="AlphaFoldDB" id="A0AAD5UXE6"/>
<evidence type="ECO:0000313" key="4">
    <source>
        <dbReference type="Proteomes" id="UP001212997"/>
    </source>
</evidence>
<dbReference type="CDD" id="cd00299">
    <property type="entry name" value="GST_C_family"/>
    <property type="match status" value="1"/>
</dbReference>
<dbReference type="Gene3D" id="3.40.30.10">
    <property type="entry name" value="Glutaredoxin"/>
    <property type="match status" value="1"/>
</dbReference>
<dbReference type="Proteomes" id="UP001212997">
    <property type="component" value="Unassembled WGS sequence"/>
</dbReference>
<evidence type="ECO:0000256" key="1">
    <source>
        <dbReference type="SAM" id="SignalP"/>
    </source>
</evidence>
<dbReference type="EMBL" id="JANAWD010000692">
    <property type="protein sequence ID" value="KAJ3476569.1"/>
    <property type="molecule type" value="Genomic_DNA"/>
</dbReference>
<dbReference type="GO" id="GO:0004364">
    <property type="term" value="F:glutathione transferase activity"/>
    <property type="evidence" value="ECO:0007669"/>
    <property type="project" value="TreeGrafter"/>
</dbReference>
<dbReference type="Pfam" id="PF13417">
    <property type="entry name" value="GST_N_3"/>
    <property type="match status" value="1"/>
</dbReference>
<dbReference type="PROSITE" id="PS50404">
    <property type="entry name" value="GST_NTER"/>
    <property type="match status" value="1"/>
</dbReference>
<dbReference type="Gene3D" id="1.20.1050.10">
    <property type="match status" value="1"/>
</dbReference>
<name>A0AAD5UXE6_9APHY</name>
<feature type="domain" description="GST N-terminal" evidence="2">
    <location>
        <begin position="2"/>
        <end position="86"/>
    </location>
</feature>